<dbReference type="InterPro" id="IPR011989">
    <property type="entry name" value="ARM-like"/>
</dbReference>
<reference evidence="1" key="1">
    <citation type="submission" date="2017-08" db="EMBL/GenBank/DDBJ databases">
        <authorList>
            <person name="Imhoff J.F."/>
            <person name="Rahn T."/>
            <person name="Kuenzel S."/>
            <person name="Neulinger S.C."/>
        </authorList>
    </citation>
    <scope>NUCLEOTIDE SEQUENCE</scope>
    <source>
        <strain evidence="1">DSM 11080</strain>
    </source>
</reference>
<dbReference type="SUPFAM" id="SSF52833">
    <property type="entry name" value="Thioredoxin-like"/>
    <property type="match status" value="1"/>
</dbReference>
<evidence type="ECO:0000313" key="2">
    <source>
        <dbReference type="Proteomes" id="UP001296776"/>
    </source>
</evidence>
<proteinExistence type="predicted"/>
<protein>
    <recommendedName>
        <fullName evidence="3">HEAT repeat domain-containing protein</fullName>
    </recommendedName>
</protein>
<evidence type="ECO:0000313" key="1">
    <source>
        <dbReference type="EMBL" id="MBK1707218.1"/>
    </source>
</evidence>
<dbReference type="InterPro" id="IPR016024">
    <property type="entry name" value="ARM-type_fold"/>
</dbReference>
<name>A0AAJ0U8M4_9GAMM</name>
<dbReference type="EMBL" id="NRSJ01000072">
    <property type="protein sequence ID" value="MBK1707218.1"/>
    <property type="molecule type" value="Genomic_DNA"/>
</dbReference>
<dbReference type="SUPFAM" id="SSF48371">
    <property type="entry name" value="ARM repeat"/>
    <property type="match status" value="1"/>
</dbReference>
<accession>A0AAJ0U8M4</accession>
<keyword evidence="2" id="KW-1185">Reference proteome</keyword>
<sequence length="222" mass="24165">MVDNAADATLLIRTSCPHCASVAEAVLRLTKMGKLGRLELINLDLRPEPAQALGVRSVPWLKLGRFELVGARSFHELEDWAEHAAAGSGWPEYLLALLSEQQLTRVIALLREHPQHLSDLLDRMTNEQLEMGARIGISAVVEELAETPALRACVPQLIELTLSAYPQTRADACHFLGLAGDPTAAAAVRRLLQDESEDVREIAVETLAVLDGSDDLEESTGC</sequence>
<dbReference type="Gene3D" id="3.40.30.10">
    <property type="entry name" value="Glutaredoxin"/>
    <property type="match status" value="1"/>
</dbReference>
<comment type="caution">
    <text evidence="1">The sequence shown here is derived from an EMBL/GenBank/DDBJ whole genome shotgun (WGS) entry which is preliminary data.</text>
</comment>
<gene>
    <name evidence="1" type="ORF">CKO40_22455</name>
</gene>
<dbReference type="Gene3D" id="1.25.10.10">
    <property type="entry name" value="Leucine-rich Repeat Variant"/>
    <property type="match status" value="1"/>
</dbReference>
<dbReference type="Proteomes" id="UP001296776">
    <property type="component" value="Unassembled WGS sequence"/>
</dbReference>
<evidence type="ECO:0008006" key="3">
    <source>
        <dbReference type="Google" id="ProtNLM"/>
    </source>
</evidence>
<dbReference type="RefSeq" id="WP_200348699.1">
    <property type="nucleotide sequence ID" value="NZ_NRSJ01000072.1"/>
</dbReference>
<dbReference type="AlphaFoldDB" id="A0AAJ0U8M4"/>
<organism evidence="1 2">
    <name type="scientific">Halochromatium glycolicum</name>
    <dbReference type="NCBI Taxonomy" id="85075"/>
    <lineage>
        <taxon>Bacteria</taxon>
        <taxon>Pseudomonadati</taxon>
        <taxon>Pseudomonadota</taxon>
        <taxon>Gammaproteobacteria</taxon>
        <taxon>Chromatiales</taxon>
        <taxon>Chromatiaceae</taxon>
        <taxon>Halochromatium</taxon>
    </lineage>
</organism>
<dbReference type="InterPro" id="IPR036249">
    <property type="entry name" value="Thioredoxin-like_sf"/>
</dbReference>
<dbReference type="Pfam" id="PF13646">
    <property type="entry name" value="HEAT_2"/>
    <property type="match status" value="1"/>
</dbReference>
<reference evidence="1" key="2">
    <citation type="journal article" date="2020" name="Microorganisms">
        <title>Osmotic Adaptation and Compatible Solute Biosynthesis of Phototrophic Bacteria as Revealed from Genome Analyses.</title>
        <authorList>
            <person name="Imhoff J.F."/>
            <person name="Rahn T."/>
            <person name="Kunzel S."/>
            <person name="Keller A."/>
            <person name="Neulinger S.C."/>
        </authorList>
    </citation>
    <scope>NUCLEOTIDE SEQUENCE</scope>
    <source>
        <strain evidence="1">DSM 11080</strain>
    </source>
</reference>